<dbReference type="PANTHER" id="PTHR15344">
    <property type="entry name" value="CDC42 EFFECTOR PROTEIN BORG"/>
    <property type="match status" value="1"/>
</dbReference>
<evidence type="ECO:0000256" key="2">
    <source>
        <dbReference type="ARBA" id="ARBA00010770"/>
    </source>
</evidence>
<dbReference type="Pfam" id="PF00786">
    <property type="entry name" value="PBD"/>
    <property type="match status" value="1"/>
</dbReference>
<dbReference type="SMART" id="SM00285">
    <property type="entry name" value="PBD"/>
    <property type="match status" value="1"/>
</dbReference>
<dbReference type="GO" id="GO:0008360">
    <property type="term" value="P:regulation of cell shape"/>
    <property type="evidence" value="ECO:0007669"/>
    <property type="project" value="TreeGrafter"/>
</dbReference>
<dbReference type="GO" id="GO:0007266">
    <property type="term" value="P:Rho protein signal transduction"/>
    <property type="evidence" value="ECO:0007669"/>
    <property type="project" value="TreeGrafter"/>
</dbReference>
<dbReference type="GeneID" id="108234038"/>
<evidence type="ECO:0000313" key="6">
    <source>
        <dbReference type="Proteomes" id="UP000264800"/>
    </source>
</evidence>
<protein>
    <submittedName>
        <fullName evidence="5">Cdc42 effector protein 2-like</fullName>
    </submittedName>
</protein>
<feature type="region of interest" description="Disordered" evidence="3">
    <location>
        <begin position="71"/>
        <end position="178"/>
    </location>
</feature>
<dbReference type="PROSITE" id="PS50108">
    <property type="entry name" value="CRIB"/>
    <property type="match status" value="1"/>
</dbReference>
<feature type="compositionally biased region" description="Basic and acidic residues" evidence="3">
    <location>
        <begin position="158"/>
        <end position="170"/>
    </location>
</feature>
<dbReference type="Proteomes" id="UP000264800">
    <property type="component" value="Unplaced"/>
</dbReference>
<feature type="compositionally biased region" description="Polar residues" evidence="3">
    <location>
        <begin position="131"/>
        <end position="150"/>
    </location>
</feature>
<dbReference type="GO" id="GO:0005737">
    <property type="term" value="C:cytoplasm"/>
    <property type="evidence" value="ECO:0007669"/>
    <property type="project" value="UniProtKB-ARBA"/>
</dbReference>
<comment type="subcellular location">
    <subcellularLocation>
        <location evidence="1">Endomembrane system</location>
        <topology evidence="1">Peripheral membrane protein</topology>
    </subcellularLocation>
</comment>
<dbReference type="GO" id="GO:0005886">
    <property type="term" value="C:plasma membrane"/>
    <property type="evidence" value="ECO:0007669"/>
    <property type="project" value="TreeGrafter"/>
</dbReference>
<dbReference type="InterPro" id="IPR029273">
    <property type="entry name" value="Cdc42_effect-like"/>
</dbReference>
<dbReference type="GeneTree" id="ENSGT00940000167811"/>
<dbReference type="GO" id="GO:0012505">
    <property type="term" value="C:endomembrane system"/>
    <property type="evidence" value="ECO:0007669"/>
    <property type="project" value="UniProtKB-SubCell"/>
</dbReference>
<evidence type="ECO:0000256" key="1">
    <source>
        <dbReference type="ARBA" id="ARBA00004184"/>
    </source>
</evidence>
<comment type="similarity">
    <text evidence="2">Belongs to the BORG/CEP family.</text>
</comment>
<organism evidence="5 6">
    <name type="scientific">Kryptolebias marmoratus</name>
    <name type="common">Mangrove killifish</name>
    <name type="synonym">Rivulus marmoratus</name>
    <dbReference type="NCBI Taxonomy" id="37003"/>
    <lineage>
        <taxon>Eukaryota</taxon>
        <taxon>Metazoa</taxon>
        <taxon>Chordata</taxon>
        <taxon>Craniata</taxon>
        <taxon>Vertebrata</taxon>
        <taxon>Euteleostomi</taxon>
        <taxon>Actinopterygii</taxon>
        <taxon>Neopterygii</taxon>
        <taxon>Teleostei</taxon>
        <taxon>Neoteleostei</taxon>
        <taxon>Acanthomorphata</taxon>
        <taxon>Ovalentaria</taxon>
        <taxon>Atherinomorphae</taxon>
        <taxon>Cyprinodontiformes</taxon>
        <taxon>Rivulidae</taxon>
        <taxon>Kryptolebias</taxon>
    </lineage>
</organism>
<dbReference type="OrthoDB" id="8866439at2759"/>
<evidence type="ECO:0000256" key="3">
    <source>
        <dbReference type="SAM" id="MobiDB-lite"/>
    </source>
</evidence>
<dbReference type="InterPro" id="IPR051296">
    <property type="entry name" value="Cdc42_Effector_BORG/CEP"/>
</dbReference>
<reference evidence="5" key="2">
    <citation type="submission" date="2025-09" db="UniProtKB">
        <authorList>
            <consortium name="Ensembl"/>
        </authorList>
    </citation>
    <scope>IDENTIFICATION</scope>
</reference>
<evidence type="ECO:0000259" key="4">
    <source>
        <dbReference type="PROSITE" id="PS50108"/>
    </source>
</evidence>
<dbReference type="GO" id="GO:0031274">
    <property type="term" value="P:positive regulation of pseudopodium assembly"/>
    <property type="evidence" value="ECO:0007669"/>
    <property type="project" value="TreeGrafter"/>
</dbReference>
<dbReference type="GO" id="GO:0031267">
    <property type="term" value="F:small GTPase binding"/>
    <property type="evidence" value="ECO:0007669"/>
    <property type="project" value="TreeGrafter"/>
</dbReference>
<sequence length="196" mass="21858">MPLQTLHRKSSRWSSRNSKRQEVLSVNMISLPLDDFRHITHIGSNGHKDSFGDVSFLNLGHSLLEQSSTSEQNFALACSPPPKPPRLNLNEKEDSRSPDWSVDQKRKKCGSMPLLDSDNENDVEKKEGCQKGNSVAPSQTDRLGQDSVSSDICEESTESCHKTTEQKDEDSGFSFSLDLGPSILDDVLKVMEKQHS</sequence>
<proteinExistence type="inferred from homology"/>
<dbReference type="InterPro" id="IPR000095">
    <property type="entry name" value="CRIB_dom"/>
</dbReference>
<dbReference type="PANTHER" id="PTHR15344:SF20">
    <property type="entry name" value="CDC42 EFFECTOR PROTEIN 3-LIKE"/>
    <property type="match status" value="1"/>
</dbReference>
<dbReference type="KEGG" id="kmr:108234038"/>
<dbReference type="RefSeq" id="XP_017268380.1">
    <property type="nucleotide sequence ID" value="XM_017412891.3"/>
</dbReference>
<dbReference type="AlphaFoldDB" id="A0A3Q2Z9F2"/>
<dbReference type="GO" id="GO:0005856">
    <property type="term" value="C:cytoskeleton"/>
    <property type="evidence" value="ECO:0007669"/>
    <property type="project" value="TreeGrafter"/>
</dbReference>
<accession>A0A3Q2Z9F2</accession>
<dbReference type="Pfam" id="PF14957">
    <property type="entry name" value="BORG_CEP"/>
    <property type="match status" value="1"/>
</dbReference>
<feature type="domain" description="CRIB" evidence="4">
    <location>
        <begin position="29"/>
        <end position="43"/>
    </location>
</feature>
<dbReference type="OMA" id="SEQNLFM"/>
<dbReference type="Ensembl" id="ENSKMAT00000000205.1">
    <property type="protein sequence ID" value="ENSKMAP00000000181.1"/>
    <property type="gene ID" value="ENSKMAG00000000161.1"/>
</dbReference>
<name>A0A3Q2Z9F2_KRYMA</name>
<keyword evidence="6" id="KW-1185">Reference proteome</keyword>
<dbReference type="RefSeq" id="XP_017268372.1">
    <property type="nucleotide sequence ID" value="XM_017412883.3"/>
</dbReference>
<reference evidence="5" key="1">
    <citation type="submission" date="2025-08" db="UniProtKB">
        <authorList>
            <consortium name="Ensembl"/>
        </authorList>
    </citation>
    <scope>IDENTIFICATION</scope>
</reference>
<evidence type="ECO:0000313" key="5">
    <source>
        <dbReference type="Ensembl" id="ENSKMAP00000000181.1"/>
    </source>
</evidence>
<dbReference type="GO" id="GO:0030838">
    <property type="term" value="P:positive regulation of actin filament polymerization"/>
    <property type="evidence" value="ECO:0007669"/>
    <property type="project" value="TreeGrafter"/>
</dbReference>